<sequence length="459" mass="48939">MSIEGWFGTDEDWVRPRPRVAEARDVRLALASLVTVALGAEVMRSLGAFSEEPHGVAWQYLGMVSLVALVLVRRTHPVLVTAVTGVHMITLGVLLPMTMSSLPMQLLYFFLIFSGVAWARDRRMLLAAVGLVIALMVAWVAWAYAVGSGMQQLTARFAEDVPEQIGIFDVPTAVAGFMLLNNGLFFGGAILLGQLAWRGARNTARVVEQAGTIAAQSLQLRDQAVVAERLRIARELHDVVAHHVSVMGVQAAAARRVMERDPSAASAALGTVEKASREAVGQMRDLVGTLRSGELESGGARPEEAGDRSPQPTLAALPALVAGATTPTCEVTFQLVEDREGAAGRVPPPVQLSAYRVVQEALANVHRHSTARHVSVVVRVEEEADRLEVEVVDDGLQRAGTAGTGLGLLGMRERADHLGGGVEAGPRTASQGWRVRLWCPLDGIRRSGPAGLAPVEVGA</sequence>
<evidence type="ECO:0000256" key="6">
    <source>
        <dbReference type="ARBA" id="ARBA00022777"/>
    </source>
</evidence>
<evidence type="ECO:0000256" key="10">
    <source>
        <dbReference type="SAM" id="Phobius"/>
    </source>
</evidence>
<reference evidence="13 14" key="1">
    <citation type="submission" date="2019-06" db="EMBL/GenBank/DDBJ databases">
        <title>Sequencing the genomes of 1000 actinobacteria strains.</title>
        <authorList>
            <person name="Klenk H.-P."/>
        </authorList>
    </citation>
    <scope>NUCLEOTIDE SEQUENCE [LARGE SCALE GENOMIC DNA]</scope>
    <source>
        <strain evidence="13 14">DSM 12362</strain>
    </source>
</reference>
<dbReference type="GO" id="GO:0016020">
    <property type="term" value="C:membrane"/>
    <property type="evidence" value="ECO:0007669"/>
    <property type="project" value="InterPro"/>
</dbReference>
<evidence type="ECO:0000256" key="1">
    <source>
        <dbReference type="ARBA" id="ARBA00000085"/>
    </source>
</evidence>
<dbReference type="GO" id="GO:0005524">
    <property type="term" value="F:ATP binding"/>
    <property type="evidence" value="ECO:0007669"/>
    <property type="project" value="UniProtKB-KW"/>
</dbReference>
<dbReference type="EC" id="2.7.13.3" evidence="2"/>
<keyword evidence="10" id="KW-0812">Transmembrane</keyword>
<feature type="transmembrane region" description="Helical" evidence="10">
    <location>
        <begin position="79"/>
        <end position="96"/>
    </location>
</feature>
<dbReference type="AlphaFoldDB" id="A0A543KJX2"/>
<keyword evidence="7" id="KW-0067">ATP-binding</keyword>
<dbReference type="CDD" id="cd16917">
    <property type="entry name" value="HATPase_UhpB-NarQ-NarX-like"/>
    <property type="match status" value="1"/>
</dbReference>
<feature type="transmembrane region" description="Helical" evidence="10">
    <location>
        <begin position="126"/>
        <end position="145"/>
    </location>
</feature>
<evidence type="ECO:0000256" key="9">
    <source>
        <dbReference type="SAM" id="MobiDB-lite"/>
    </source>
</evidence>
<accession>A0A543KJX2</accession>
<dbReference type="SUPFAM" id="SSF55874">
    <property type="entry name" value="ATPase domain of HSP90 chaperone/DNA topoisomerase II/histidine kinase"/>
    <property type="match status" value="1"/>
</dbReference>
<evidence type="ECO:0000313" key="14">
    <source>
        <dbReference type="Proteomes" id="UP000315133"/>
    </source>
</evidence>
<dbReference type="InterPro" id="IPR003594">
    <property type="entry name" value="HATPase_dom"/>
</dbReference>
<comment type="caution">
    <text evidence="13">The sequence shown here is derived from an EMBL/GenBank/DDBJ whole genome shotgun (WGS) entry which is preliminary data.</text>
</comment>
<dbReference type="Gene3D" id="1.20.5.1930">
    <property type="match status" value="1"/>
</dbReference>
<keyword evidence="10" id="KW-1133">Transmembrane helix</keyword>
<evidence type="ECO:0000256" key="5">
    <source>
        <dbReference type="ARBA" id="ARBA00022741"/>
    </source>
</evidence>
<dbReference type="InterPro" id="IPR011712">
    <property type="entry name" value="Sig_transdc_His_kin_sub3_dim/P"/>
</dbReference>
<feature type="domain" description="Signal transduction histidine kinase subgroup 3 dimerisation and phosphoacceptor" evidence="12">
    <location>
        <begin position="228"/>
        <end position="294"/>
    </location>
</feature>
<protein>
    <recommendedName>
        <fullName evidence="2">histidine kinase</fullName>
        <ecNumber evidence="2">2.7.13.3</ecNumber>
    </recommendedName>
</protein>
<dbReference type="Proteomes" id="UP000315133">
    <property type="component" value="Unassembled WGS sequence"/>
</dbReference>
<evidence type="ECO:0000256" key="3">
    <source>
        <dbReference type="ARBA" id="ARBA00022553"/>
    </source>
</evidence>
<dbReference type="Gene3D" id="3.30.565.10">
    <property type="entry name" value="Histidine kinase-like ATPase, C-terminal domain"/>
    <property type="match status" value="1"/>
</dbReference>
<keyword evidence="10" id="KW-0472">Membrane</keyword>
<proteinExistence type="predicted"/>
<dbReference type="EMBL" id="VFPU01000001">
    <property type="protein sequence ID" value="TQM95377.1"/>
    <property type="molecule type" value="Genomic_DNA"/>
</dbReference>
<name>A0A543KJX2_9MICO</name>
<evidence type="ECO:0000256" key="8">
    <source>
        <dbReference type="ARBA" id="ARBA00023012"/>
    </source>
</evidence>
<keyword evidence="14" id="KW-1185">Reference proteome</keyword>
<evidence type="ECO:0000259" key="11">
    <source>
        <dbReference type="Pfam" id="PF02518"/>
    </source>
</evidence>
<comment type="catalytic activity">
    <reaction evidence="1">
        <text>ATP + protein L-histidine = ADP + protein N-phospho-L-histidine.</text>
        <dbReference type="EC" id="2.7.13.3"/>
    </reaction>
</comment>
<dbReference type="PANTHER" id="PTHR24421">
    <property type="entry name" value="NITRATE/NITRITE SENSOR PROTEIN NARX-RELATED"/>
    <property type="match status" value="1"/>
</dbReference>
<feature type="transmembrane region" description="Helical" evidence="10">
    <location>
        <begin position="165"/>
        <end position="192"/>
    </location>
</feature>
<dbReference type="Pfam" id="PF07730">
    <property type="entry name" value="HisKA_3"/>
    <property type="match status" value="1"/>
</dbReference>
<dbReference type="GO" id="GO:0046983">
    <property type="term" value="F:protein dimerization activity"/>
    <property type="evidence" value="ECO:0007669"/>
    <property type="project" value="InterPro"/>
</dbReference>
<feature type="transmembrane region" description="Helical" evidence="10">
    <location>
        <begin position="102"/>
        <end position="119"/>
    </location>
</feature>
<dbReference type="InterPro" id="IPR050482">
    <property type="entry name" value="Sensor_HK_TwoCompSys"/>
</dbReference>
<feature type="region of interest" description="Disordered" evidence="9">
    <location>
        <begin position="291"/>
        <end position="311"/>
    </location>
</feature>
<keyword evidence="3" id="KW-0597">Phosphoprotein</keyword>
<dbReference type="InterPro" id="IPR036890">
    <property type="entry name" value="HATPase_C_sf"/>
</dbReference>
<evidence type="ECO:0000259" key="12">
    <source>
        <dbReference type="Pfam" id="PF07730"/>
    </source>
</evidence>
<keyword evidence="4" id="KW-0808">Transferase</keyword>
<dbReference type="PANTHER" id="PTHR24421:SF10">
    <property type="entry name" value="NITRATE_NITRITE SENSOR PROTEIN NARQ"/>
    <property type="match status" value="1"/>
</dbReference>
<evidence type="ECO:0000256" key="4">
    <source>
        <dbReference type="ARBA" id="ARBA00022679"/>
    </source>
</evidence>
<keyword evidence="5" id="KW-0547">Nucleotide-binding</keyword>
<gene>
    <name evidence="13" type="ORF">FB476_0218</name>
</gene>
<feature type="domain" description="Histidine kinase/HSP90-like ATPase" evidence="11">
    <location>
        <begin position="352"/>
        <end position="442"/>
    </location>
</feature>
<evidence type="ECO:0000256" key="2">
    <source>
        <dbReference type="ARBA" id="ARBA00012438"/>
    </source>
</evidence>
<evidence type="ECO:0000256" key="7">
    <source>
        <dbReference type="ARBA" id="ARBA00022840"/>
    </source>
</evidence>
<keyword evidence="8" id="KW-0902">Two-component regulatory system</keyword>
<dbReference type="RefSeq" id="WP_170233487.1">
    <property type="nucleotide sequence ID" value="NZ_BAAAIL010000003.1"/>
</dbReference>
<organism evidence="13 14">
    <name type="scientific">Ornithinimicrobium humiphilum</name>
    <dbReference type="NCBI Taxonomy" id="125288"/>
    <lineage>
        <taxon>Bacteria</taxon>
        <taxon>Bacillati</taxon>
        <taxon>Actinomycetota</taxon>
        <taxon>Actinomycetes</taxon>
        <taxon>Micrococcales</taxon>
        <taxon>Ornithinimicrobiaceae</taxon>
        <taxon>Ornithinimicrobium</taxon>
    </lineage>
</organism>
<evidence type="ECO:0000313" key="13">
    <source>
        <dbReference type="EMBL" id="TQM95377.1"/>
    </source>
</evidence>
<dbReference type="Pfam" id="PF02518">
    <property type="entry name" value="HATPase_c"/>
    <property type="match status" value="1"/>
</dbReference>
<dbReference type="GO" id="GO:0000155">
    <property type="term" value="F:phosphorelay sensor kinase activity"/>
    <property type="evidence" value="ECO:0007669"/>
    <property type="project" value="InterPro"/>
</dbReference>
<feature type="transmembrane region" description="Helical" evidence="10">
    <location>
        <begin position="55"/>
        <end position="72"/>
    </location>
</feature>
<keyword evidence="6 13" id="KW-0418">Kinase</keyword>